<dbReference type="Pfam" id="PF11446">
    <property type="entry name" value="DUF2897"/>
    <property type="match status" value="1"/>
</dbReference>
<evidence type="ECO:0000256" key="1">
    <source>
        <dbReference type="SAM" id="MobiDB-lite"/>
    </source>
</evidence>
<reference evidence="3 4" key="1">
    <citation type="submission" date="2015-05" db="EMBL/GenBank/DDBJ databases">
        <title>Complete genome of Marinobacter psychrophilus strain 20041T isolated from sea-ice of the Canadian Basin.</title>
        <authorList>
            <person name="Song L."/>
            <person name="Ren L."/>
            <person name="Yu Y."/>
            <person name="Wang X."/>
        </authorList>
    </citation>
    <scope>NUCLEOTIDE SEQUENCE [LARGE SCALE GENOMIC DNA]</scope>
    <source>
        <strain evidence="3 4">20041</strain>
    </source>
</reference>
<accession>A0A0H4I2Q8</accession>
<name>A0A0H4I2Q8_9GAMM</name>
<dbReference type="AlphaFoldDB" id="A0A0H4I2Q8"/>
<keyword evidence="2" id="KW-0812">Transmembrane</keyword>
<dbReference type="RefSeq" id="WP_048386920.1">
    <property type="nucleotide sequence ID" value="NZ_CP011494.1"/>
</dbReference>
<sequence>MPTIGWIILLASLALILGSLFMLRDTSSTMSLSGDKLEKVRKRKAEQEALDKQDKQDKQDD</sequence>
<feature type="compositionally biased region" description="Basic and acidic residues" evidence="1">
    <location>
        <begin position="45"/>
        <end position="61"/>
    </location>
</feature>
<feature type="transmembrane region" description="Helical" evidence="2">
    <location>
        <begin position="6"/>
        <end position="23"/>
    </location>
</feature>
<evidence type="ECO:0008006" key="5">
    <source>
        <dbReference type="Google" id="ProtNLM"/>
    </source>
</evidence>
<gene>
    <name evidence="3" type="ORF">ABA45_13500</name>
</gene>
<evidence type="ECO:0000313" key="4">
    <source>
        <dbReference type="Proteomes" id="UP000036406"/>
    </source>
</evidence>
<keyword evidence="4" id="KW-1185">Reference proteome</keyword>
<protein>
    <recommendedName>
        <fullName evidence="5">DUF2897 domain-containing protein</fullName>
    </recommendedName>
</protein>
<keyword evidence="2" id="KW-0472">Membrane</keyword>
<proteinExistence type="predicted"/>
<organism evidence="3 4">
    <name type="scientific">Marinobacter psychrophilus</name>
    <dbReference type="NCBI Taxonomy" id="330734"/>
    <lineage>
        <taxon>Bacteria</taxon>
        <taxon>Pseudomonadati</taxon>
        <taxon>Pseudomonadota</taxon>
        <taxon>Gammaproteobacteria</taxon>
        <taxon>Pseudomonadales</taxon>
        <taxon>Marinobacteraceae</taxon>
        <taxon>Marinobacter</taxon>
    </lineage>
</organism>
<evidence type="ECO:0000313" key="3">
    <source>
        <dbReference type="EMBL" id="AKO53306.1"/>
    </source>
</evidence>
<dbReference type="EMBL" id="CP011494">
    <property type="protein sequence ID" value="AKO53306.1"/>
    <property type="molecule type" value="Genomic_DNA"/>
</dbReference>
<dbReference type="Proteomes" id="UP000036406">
    <property type="component" value="Chromosome"/>
</dbReference>
<feature type="region of interest" description="Disordered" evidence="1">
    <location>
        <begin position="29"/>
        <end position="61"/>
    </location>
</feature>
<dbReference type="PATRIC" id="fig|330734.3.peg.2830"/>
<dbReference type="InterPro" id="IPR021550">
    <property type="entry name" value="DUF2897"/>
</dbReference>
<evidence type="ECO:0000256" key="2">
    <source>
        <dbReference type="SAM" id="Phobius"/>
    </source>
</evidence>
<keyword evidence="2" id="KW-1133">Transmembrane helix</keyword>
<dbReference type="KEGG" id="mpq:ABA45_13500"/>